<dbReference type="STRING" id="1502745.SAMN02799620_05743"/>
<sequence>MTYEHFVYSPDVDTVAGAYQQAGYVVAVHDGLVLVYSDYTEDHRAVIQAITAEHGATYDGGGMYVGPLPHSTDN</sequence>
<dbReference type="RefSeq" id="WP_090363922.1">
    <property type="nucleotide sequence ID" value="NZ_FMUB01000016.1"/>
</dbReference>
<accession>A0A1G4WZG9</accession>
<organism evidence="1 2">
    <name type="scientific">Mycolicibacterium fluoranthenivorans</name>
    <dbReference type="NCBI Taxonomy" id="258505"/>
    <lineage>
        <taxon>Bacteria</taxon>
        <taxon>Bacillati</taxon>
        <taxon>Actinomycetota</taxon>
        <taxon>Actinomycetes</taxon>
        <taxon>Mycobacteriales</taxon>
        <taxon>Mycobacteriaceae</taxon>
        <taxon>Mycolicibacterium</taxon>
    </lineage>
</organism>
<proteinExistence type="predicted"/>
<dbReference type="AlphaFoldDB" id="A0A1G4WZG9"/>
<evidence type="ECO:0000313" key="2">
    <source>
        <dbReference type="Proteomes" id="UP000199707"/>
    </source>
</evidence>
<dbReference type="Proteomes" id="UP000199707">
    <property type="component" value="Unassembled WGS sequence"/>
</dbReference>
<dbReference type="EMBL" id="FMUB01000016">
    <property type="protein sequence ID" value="SCX32921.1"/>
    <property type="molecule type" value="Genomic_DNA"/>
</dbReference>
<name>A0A1G4WZG9_9MYCO</name>
<protein>
    <submittedName>
        <fullName evidence="1">Uncharacterized protein</fullName>
    </submittedName>
</protein>
<evidence type="ECO:0000313" key="1">
    <source>
        <dbReference type="EMBL" id="SCX32921.1"/>
    </source>
</evidence>
<reference evidence="2" key="1">
    <citation type="submission" date="2016-10" db="EMBL/GenBank/DDBJ databases">
        <authorList>
            <person name="Varghese N."/>
            <person name="Submissions S."/>
        </authorList>
    </citation>
    <scope>NUCLEOTIDE SEQUENCE [LARGE SCALE GENOMIC DNA]</scope>
    <source>
        <strain evidence="2">UNC267MFSha1.1M11</strain>
    </source>
</reference>
<gene>
    <name evidence="1" type="ORF">SAMN02799620_05743</name>
</gene>